<evidence type="ECO:0000256" key="3">
    <source>
        <dbReference type="ARBA" id="ARBA00022989"/>
    </source>
</evidence>
<dbReference type="EMBL" id="JRNT01000007">
    <property type="protein sequence ID" value="KGF47796.1"/>
    <property type="molecule type" value="Genomic_DNA"/>
</dbReference>
<accession>A0A096AMC9</accession>
<dbReference type="AlphaFoldDB" id="A0A096AMC9"/>
<feature type="transmembrane region" description="Helical" evidence="5">
    <location>
        <begin position="172"/>
        <end position="191"/>
    </location>
</feature>
<dbReference type="PANTHER" id="PTHR37422">
    <property type="entry name" value="TEICHURONIC ACID BIOSYNTHESIS PROTEIN TUAE"/>
    <property type="match status" value="1"/>
</dbReference>
<dbReference type="InterPro" id="IPR051533">
    <property type="entry name" value="WaaL-like"/>
</dbReference>
<feature type="transmembrane region" description="Helical" evidence="5">
    <location>
        <begin position="86"/>
        <end position="106"/>
    </location>
</feature>
<dbReference type="PANTHER" id="PTHR37422:SF13">
    <property type="entry name" value="LIPOPOLYSACCHARIDE BIOSYNTHESIS PROTEIN PA4999-RELATED"/>
    <property type="match status" value="1"/>
</dbReference>
<keyword evidence="2 5" id="KW-0812">Transmembrane</keyword>
<proteinExistence type="predicted"/>
<evidence type="ECO:0000313" key="7">
    <source>
        <dbReference type="EMBL" id="KGF47796.1"/>
    </source>
</evidence>
<feature type="transmembrane region" description="Helical" evidence="5">
    <location>
        <begin position="59"/>
        <end position="80"/>
    </location>
</feature>
<dbReference type="InterPro" id="IPR007016">
    <property type="entry name" value="O-antigen_ligase-rel_domated"/>
</dbReference>
<comment type="subcellular location">
    <subcellularLocation>
        <location evidence="1">Membrane</location>
        <topology evidence="1">Multi-pass membrane protein</topology>
    </subcellularLocation>
</comment>
<feature type="transmembrane region" description="Helical" evidence="5">
    <location>
        <begin position="332"/>
        <end position="352"/>
    </location>
</feature>
<comment type="caution">
    <text evidence="7">The sequence shown here is derived from an EMBL/GenBank/DDBJ whole genome shotgun (WGS) entry which is preliminary data.</text>
</comment>
<evidence type="ECO:0000256" key="5">
    <source>
        <dbReference type="SAM" id="Phobius"/>
    </source>
</evidence>
<keyword evidence="4 5" id="KW-0472">Membrane</keyword>
<sequence>MNIIQQGSFTSRFDVYIRNMLYIIAIAVPLHPILGDVAIFITTCMALYNHFRFHKIYDIHFDSLFLSVLLFVCWTFLSSLLSSNRLFSVASCLYQIGECAIVYFLMRFYLKTPTQWKYYIYAMLVSSLIVALIGIYQYIFITEIQMHTWVDADKFPNLMRRMYSTLMNPNLYGAYLLIILSAIGSFVLKFIQLKKWKKLIYIGILGVILLISMILTYSRGIWISFACIILFWGIIVNRKLLWTLLLIPIVLYFYHGEVGSRLWSLFSGNDTSVALRWALWDSTTYMIADHPLWGVGWNTFQLEYPSYNYFIQDSEVLMYHAHNMILNISAEAGILGMVFFMLILGTHLWSMYRKKEKYHTSSYRSECISSDSYSIIYDSVKWMLGAIIVGVLISGLSDYELYSHQISIVFWQTLGLCACVIEYKNKNDNKSLYKC</sequence>
<evidence type="ECO:0000256" key="1">
    <source>
        <dbReference type="ARBA" id="ARBA00004141"/>
    </source>
</evidence>
<keyword evidence="3 5" id="KW-1133">Transmembrane helix</keyword>
<feature type="transmembrane region" description="Helical" evidence="5">
    <location>
        <begin position="20"/>
        <end position="47"/>
    </location>
</feature>
<protein>
    <recommendedName>
        <fullName evidence="6">O-antigen ligase-related domain-containing protein</fullName>
    </recommendedName>
</protein>
<name>A0A096AMC9_9FIRM</name>
<feature type="domain" description="O-antigen ligase-related" evidence="6">
    <location>
        <begin position="206"/>
        <end position="341"/>
    </location>
</feature>
<evidence type="ECO:0000256" key="4">
    <source>
        <dbReference type="ARBA" id="ARBA00023136"/>
    </source>
</evidence>
<feature type="transmembrane region" description="Helical" evidence="5">
    <location>
        <begin position="373"/>
        <end position="396"/>
    </location>
</feature>
<dbReference type="GO" id="GO:0016020">
    <property type="term" value="C:membrane"/>
    <property type="evidence" value="ECO:0007669"/>
    <property type="project" value="UniProtKB-SubCell"/>
</dbReference>
<dbReference type="Proteomes" id="UP000029628">
    <property type="component" value="Unassembled WGS sequence"/>
</dbReference>
<evidence type="ECO:0000313" key="8">
    <source>
        <dbReference type="Proteomes" id="UP000029628"/>
    </source>
</evidence>
<feature type="transmembrane region" description="Helical" evidence="5">
    <location>
        <begin position="402"/>
        <end position="421"/>
    </location>
</feature>
<gene>
    <name evidence="7" type="ORF">HMPREF0872_03625</name>
</gene>
<feature type="transmembrane region" description="Helical" evidence="5">
    <location>
        <begin position="118"/>
        <end position="139"/>
    </location>
</feature>
<dbReference type="Pfam" id="PF04932">
    <property type="entry name" value="Wzy_C"/>
    <property type="match status" value="1"/>
</dbReference>
<reference evidence="7 8" key="1">
    <citation type="submission" date="2014-07" db="EMBL/GenBank/DDBJ databases">
        <authorList>
            <person name="McCorrison J."/>
            <person name="Sanka R."/>
            <person name="Torralba M."/>
            <person name="Gillis M."/>
            <person name="Haft D.H."/>
            <person name="Methe B."/>
            <person name="Sutton G."/>
            <person name="Nelson K.E."/>
        </authorList>
    </citation>
    <scope>NUCLEOTIDE SEQUENCE [LARGE SCALE GENOMIC DNA]</scope>
    <source>
        <strain evidence="7 8">DNF00314</strain>
    </source>
</reference>
<dbReference type="eggNOG" id="COG3307">
    <property type="taxonomic scope" value="Bacteria"/>
</dbReference>
<feature type="transmembrane region" description="Helical" evidence="5">
    <location>
        <begin position="198"/>
        <end position="215"/>
    </location>
</feature>
<keyword evidence="8" id="KW-1185">Reference proteome</keyword>
<organism evidence="7 8">
    <name type="scientific">Veillonella montpellierensis DNF00314</name>
    <dbReference type="NCBI Taxonomy" id="1401067"/>
    <lineage>
        <taxon>Bacteria</taxon>
        <taxon>Bacillati</taxon>
        <taxon>Bacillota</taxon>
        <taxon>Negativicutes</taxon>
        <taxon>Veillonellales</taxon>
        <taxon>Veillonellaceae</taxon>
        <taxon>Veillonella</taxon>
    </lineage>
</organism>
<evidence type="ECO:0000256" key="2">
    <source>
        <dbReference type="ARBA" id="ARBA00022692"/>
    </source>
</evidence>
<evidence type="ECO:0000259" key="6">
    <source>
        <dbReference type="Pfam" id="PF04932"/>
    </source>
</evidence>